<organism evidence="2">
    <name type="scientific">Oryza brachyantha</name>
    <name type="common">malo sina</name>
    <dbReference type="NCBI Taxonomy" id="4533"/>
    <lineage>
        <taxon>Eukaryota</taxon>
        <taxon>Viridiplantae</taxon>
        <taxon>Streptophyta</taxon>
        <taxon>Embryophyta</taxon>
        <taxon>Tracheophyta</taxon>
        <taxon>Spermatophyta</taxon>
        <taxon>Magnoliopsida</taxon>
        <taxon>Liliopsida</taxon>
        <taxon>Poales</taxon>
        <taxon>Poaceae</taxon>
        <taxon>BOP clade</taxon>
        <taxon>Oryzoideae</taxon>
        <taxon>Oryzeae</taxon>
        <taxon>Oryzinae</taxon>
        <taxon>Oryza</taxon>
    </lineage>
</organism>
<dbReference type="HOGENOM" id="CLU_2798035_0_0_1"/>
<dbReference type="Proteomes" id="UP000006038">
    <property type="component" value="Unassembled WGS sequence"/>
</dbReference>
<evidence type="ECO:0000256" key="1">
    <source>
        <dbReference type="SAM" id="MobiDB-lite"/>
    </source>
</evidence>
<sequence>MDGRSPGSSSRPWGTRGSTAAVGLDKNGGGGGGDLMLAFKDFMRIVERKGGNEEEREELQRAFGASRR</sequence>
<accession>J3LIV8</accession>
<name>J3LIV8_ORYBR</name>
<feature type="region of interest" description="Disordered" evidence="1">
    <location>
        <begin position="48"/>
        <end position="68"/>
    </location>
</feature>
<evidence type="ECO:0000313" key="3">
    <source>
        <dbReference type="Proteomes" id="UP000006038"/>
    </source>
</evidence>
<evidence type="ECO:0000313" key="2">
    <source>
        <dbReference type="EnsemblPlants" id="OB0325G10020.1"/>
    </source>
</evidence>
<protein>
    <submittedName>
        <fullName evidence="2">Uncharacterized protein</fullName>
    </submittedName>
</protein>
<dbReference type="EnsemblPlants" id="OB0325G10020.1">
    <property type="protein sequence ID" value="OB0325G10020.1"/>
    <property type="gene ID" value="OB0325G10020"/>
</dbReference>
<feature type="region of interest" description="Disordered" evidence="1">
    <location>
        <begin position="1"/>
        <end position="30"/>
    </location>
</feature>
<dbReference type="Gramene" id="OB0325G10020.1">
    <property type="protein sequence ID" value="OB0325G10020.1"/>
    <property type="gene ID" value="OB0325G10020"/>
</dbReference>
<proteinExistence type="predicted"/>
<dbReference type="STRING" id="4533.J3LIV8"/>
<keyword evidence="3" id="KW-1185">Reference proteome</keyword>
<dbReference type="AlphaFoldDB" id="J3LIV8"/>
<reference evidence="2" key="1">
    <citation type="submission" date="2015-06" db="UniProtKB">
        <authorList>
            <consortium name="EnsemblPlants"/>
        </authorList>
    </citation>
    <scope>IDENTIFICATION</scope>
</reference>
<feature type="compositionally biased region" description="Low complexity" evidence="1">
    <location>
        <begin position="1"/>
        <end position="19"/>
    </location>
</feature>